<sequence length="324" mass="37486">MNMDSYKHGFYCMCPIGSSDKTVMQRQNKTKLSVERCHVLIWIILIGIIILFVSLTVAMFTSLDNLRQDLYNEKLERGNRENTICVACYDLILGPLNEDNVKLHLLKRNTENGTEFCCAKGWNQTSILVSLLMFERQERLKKSQDRILSESVCKCNSLSDARNITRPRRPSVHLTAGVQPITDGHEPPFTVGNWVSQGPTSHTNDIHVDDSRIFINTSGLYFLYSQIFFSDLYNDQAQSNRTHTFYHYVYRFNYIYPNDGQELLLKSVRTQCWAKNKIYSDYTSYTAGVFRLNKGDQIFVKVSQIRLISRDRQASFFGVALMYP</sequence>
<dbReference type="PANTHER" id="PTHR11471:SF13">
    <property type="entry name" value="TNF FAMILY PROFILE DOMAIN-CONTAINING PROTEIN"/>
    <property type="match status" value="1"/>
</dbReference>
<dbReference type="CDD" id="cd00184">
    <property type="entry name" value="TNF"/>
    <property type="match status" value="1"/>
</dbReference>
<comment type="similarity">
    <text evidence="2">Belongs to the tumor necrosis factor family.</text>
</comment>
<evidence type="ECO:0000256" key="5">
    <source>
        <dbReference type="SAM" id="Phobius"/>
    </source>
</evidence>
<dbReference type="InterPro" id="IPR008983">
    <property type="entry name" value="Tumour_necrosis_fac-like_dom"/>
</dbReference>
<organism evidence="7 8">
    <name type="scientific">Mytilus galloprovincialis</name>
    <name type="common">Mediterranean mussel</name>
    <dbReference type="NCBI Taxonomy" id="29158"/>
    <lineage>
        <taxon>Eukaryota</taxon>
        <taxon>Metazoa</taxon>
        <taxon>Spiralia</taxon>
        <taxon>Lophotrochozoa</taxon>
        <taxon>Mollusca</taxon>
        <taxon>Bivalvia</taxon>
        <taxon>Autobranchia</taxon>
        <taxon>Pteriomorphia</taxon>
        <taxon>Mytilida</taxon>
        <taxon>Mytiloidea</taxon>
        <taxon>Mytilidae</taxon>
        <taxon>Mytilinae</taxon>
        <taxon>Mytilus</taxon>
    </lineage>
</organism>
<dbReference type="Gene3D" id="2.60.120.40">
    <property type="match status" value="1"/>
</dbReference>
<protein>
    <submittedName>
        <fullName evidence="7">Tumor necrosis factor ligand superfamily member 10</fullName>
    </submittedName>
</protein>
<gene>
    <name evidence="7" type="ORF">MGAL_10B061213</name>
</gene>
<dbReference type="InterPro" id="IPR006052">
    <property type="entry name" value="TNF_dom"/>
</dbReference>
<feature type="domain" description="THD" evidence="6">
    <location>
        <begin position="170"/>
        <end position="323"/>
    </location>
</feature>
<evidence type="ECO:0000256" key="1">
    <source>
        <dbReference type="ARBA" id="ARBA00004370"/>
    </source>
</evidence>
<dbReference type="EMBL" id="UYJE01004506">
    <property type="protein sequence ID" value="VDI28510.1"/>
    <property type="molecule type" value="Genomic_DNA"/>
</dbReference>
<dbReference type="PANTHER" id="PTHR11471">
    <property type="entry name" value="TUMOR NECROSIS FACTOR FAMILY MEMBER"/>
    <property type="match status" value="1"/>
</dbReference>
<evidence type="ECO:0000313" key="8">
    <source>
        <dbReference type="Proteomes" id="UP000596742"/>
    </source>
</evidence>
<dbReference type="Pfam" id="PF00229">
    <property type="entry name" value="TNF"/>
    <property type="match status" value="1"/>
</dbReference>
<dbReference type="SMART" id="SM00207">
    <property type="entry name" value="TNF"/>
    <property type="match status" value="1"/>
</dbReference>
<keyword evidence="3" id="KW-0202">Cytokine</keyword>
<dbReference type="GO" id="GO:0016020">
    <property type="term" value="C:membrane"/>
    <property type="evidence" value="ECO:0007669"/>
    <property type="project" value="UniProtKB-SubCell"/>
</dbReference>
<comment type="subcellular location">
    <subcellularLocation>
        <location evidence="1">Membrane</location>
    </subcellularLocation>
</comment>
<dbReference type="OrthoDB" id="5980568at2759"/>
<evidence type="ECO:0000256" key="3">
    <source>
        <dbReference type="ARBA" id="ARBA00022514"/>
    </source>
</evidence>
<evidence type="ECO:0000313" key="7">
    <source>
        <dbReference type="EMBL" id="VDI28510.1"/>
    </source>
</evidence>
<dbReference type="GO" id="GO:0005125">
    <property type="term" value="F:cytokine activity"/>
    <property type="evidence" value="ECO:0007669"/>
    <property type="project" value="UniProtKB-KW"/>
</dbReference>
<feature type="transmembrane region" description="Helical" evidence="5">
    <location>
        <begin position="39"/>
        <end position="60"/>
    </location>
</feature>
<keyword evidence="8" id="KW-1185">Reference proteome</keyword>
<dbReference type="SUPFAM" id="SSF49842">
    <property type="entry name" value="TNF-like"/>
    <property type="match status" value="1"/>
</dbReference>
<evidence type="ECO:0000259" key="6">
    <source>
        <dbReference type="PROSITE" id="PS50049"/>
    </source>
</evidence>
<dbReference type="AlphaFoldDB" id="A0A8B6E4M8"/>
<keyword evidence="5" id="KW-1133">Transmembrane helix</keyword>
<comment type="caution">
    <text evidence="7">The sequence shown here is derived from an EMBL/GenBank/DDBJ whole genome shotgun (WGS) entry which is preliminary data.</text>
</comment>
<proteinExistence type="inferred from homology"/>
<dbReference type="Proteomes" id="UP000596742">
    <property type="component" value="Unassembled WGS sequence"/>
</dbReference>
<dbReference type="GO" id="GO:0005164">
    <property type="term" value="F:tumor necrosis factor receptor binding"/>
    <property type="evidence" value="ECO:0007669"/>
    <property type="project" value="InterPro"/>
</dbReference>
<reference evidence="7" key="1">
    <citation type="submission" date="2018-11" db="EMBL/GenBank/DDBJ databases">
        <authorList>
            <person name="Alioto T."/>
            <person name="Alioto T."/>
        </authorList>
    </citation>
    <scope>NUCLEOTIDE SEQUENCE</scope>
</reference>
<dbReference type="GO" id="GO:0006955">
    <property type="term" value="P:immune response"/>
    <property type="evidence" value="ECO:0007669"/>
    <property type="project" value="InterPro"/>
</dbReference>
<keyword evidence="5" id="KW-0812">Transmembrane</keyword>
<dbReference type="GO" id="GO:0005615">
    <property type="term" value="C:extracellular space"/>
    <property type="evidence" value="ECO:0007669"/>
    <property type="project" value="UniProtKB-KW"/>
</dbReference>
<evidence type="ECO:0000256" key="4">
    <source>
        <dbReference type="ARBA" id="ARBA00023136"/>
    </source>
</evidence>
<name>A0A8B6E4M8_MYTGA</name>
<dbReference type="PROSITE" id="PS50049">
    <property type="entry name" value="THD_2"/>
    <property type="match status" value="1"/>
</dbReference>
<keyword evidence="4 5" id="KW-0472">Membrane</keyword>
<accession>A0A8B6E4M8</accession>
<evidence type="ECO:0000256" key="2">
    <source>
        <dbReference type="ARBA" id="ARBA00008670"/>
    </source>
</evidence>